<sequence>MSGSKQSKYDWDVHFPRLRAFYLQGLSFPEIHRAVLTPDFTPSEKTVYNKLIEGGYPADKTQRAALCKSLNIARWPSETIPSSKHHGKRLVSGTAFSSNNTAAEGIPRIFGASNPSNVDADTQVAILRRGEEHTRMTEASNYVLENLGQAPPNYLQDLNLLEEQAWLNTPDFSSALAQEDNSYCQAVEFNPSLSAGMHFSAGSFTAPLLHSQGICSITQEDFSQYGQLVESSGLQQIVDADYLSESNIFRNMPTPNDIPDLVDVPSPFSIITLPPTPNFPQAVASSSSSSRSLERGKPRIKALRLFNPDRNSSSTYDSGYVSGRSSPFSLRATERPTRRIPPTCPFDGLHRVPCNVPHEPRRYNASYSPQSTERYRNIVGTCEQCKYSAIHNLSWSAQYLKFEVFASELNLSGIYYDLTAIDAAGNSALHYAAIGGATLGCITSLLDAGINPCHINTCGELFLHCMRPQFDQVKLGFEADVFPAFKTNLVNLLNDLSQKYSGFFRWRDNAGRTALQTFISNIGDDDIKSRVTETVTSAGYNVVVSDGFENIPQRPIDPTTYTFFLDANAEGAFDFNRVRQRIAREITKHASTDPTFVHPETGDNILHALARLRFQESADLITQIRDFASQDVDLNLRNWNEDGPLSTFTQEPPAEGPTRDDTGATISKYLDALLWKDPKKRIPNKINVNMRNREGATPLYYAAIRARPDSVRSLIEAGANVNARLEIDGRRTSALLASEEERNKAFFDNNVVKIDRLNNVISYLQHAKAVSVPTLFDERCVCENTGDCRNTYEWRPPEDTDHYDIVTMYEYTTLAKPHSIRVIGRAFIPGVMDGERLRSKT</sequence>
<organism evidence="5 6">
    <name type="scientific">Cudoniella acicularis</name>
    <dbReference type="NCBI Taxonomy" id="354080"/>
    <lineage>
        <taxon>Eukaryota</taxon>
        <taxon>Fungi</taxon>
        <taxon>Dikarya</taxon>
        <taxon>Ascomycota</taxon>
        <taxon>Pezizomycotina</taxon>
        <taxon>Leotiomycetes</taxon>
        <taxon>Helotiales</taxon>
        <taxon>Tricladiaceae</taxon>
        <taxon>Cudoniella</taxon>
    </lineage>
</organism>
<dbReference type="SUPFAM" id="SSF48403">
    <property type="entry name" value="Ankyrin repeat"/>
    <property type="match status" value="1"/>
</dbReference>
<dbReference type="SMART" id="SM00248">
    <property type="entry name" value="ANK"/>
    <property type="match status" value="2"/>
</dbReference>
<feature type="repeat" description="ANK" evidence="3">
    <location>
        <begin position="694"/>
        <end position="726"/>
    </location>
</feature>
<dbReference type="Proteomes" id="UP000566819">
    <property type="component" value="Unassembled WGS sequence"/>
</dbReference>
<dbReference type="OrthoDB" id="194358at2759"/>
<dbReference type="InterPro" id="IPR002110">
    <property type="entry name" value="Ankyrin_rpt"/>
</dbReference>
<dbReference type="Gene3D" id="1.25.40.20">
    <property type="entry name" value="Ankyrin repeat-containing domain"/>
    <property type="match status" value="2"/>
</dbReference>
<evidence type="ECO:0000256" key="3">
    <source>
        <dbReference type="PROSITE-ProRule" id="PRU00023"/>
    </source>
</evidence>
<proteinExistence type="predicted"/>
<dbReference type="InterPro" id="IPR036770">
    <property type="entry name" value="Ankyrin_rpt-contain_sf"/>
</dbReference>
<dbReference type="Pfam" id="PF00023">
    <property type="entry name" value="Ank"/>
    <property type="match status" value="1"/>
</dbReference>
<feature type="region of interest" description="Disordered" evidence="4">
    <location>
        <begin position="643"/>
        <end position="663"/>
    </location>
</feature>
<dbReference type="PROSITE" id="PS50297">
    <property type="entry name" value="ANK_REP_REGION"/>
    <property type="match status" value="1"/>
</dbReference>
<dbReference type="EMBL" id="JAAMPI010000249">
    <property type="protein sequence ID" value="KAF4633572.1"/>
    <property type="molecule type" value="Genomic_DNA"/>
</dbReference>
<keyword evidence="1" id="KW-0677">Repeat</keyword>
<evidence type="ECO:0008006" key="7">
    <source>
        <dbReference type="Google" id="ProtNLM"/>
    </source>
</evidence>
<reference evidence="5 6" key="1">
    <citation type="submission" date="2020-03" db="EMBL/GenBank/DDBJ databases">
        <title>Draft Genome Sequence of Cudoniella acicularis.</title>
        <authorList>
            <person name="Buettner E."/>
            <person name="Kellner H."/>
        </authorList>
    </citation>
    <scope>NUCLEOTIDE SEQUENCE [LARGE SCALE GENOMIC DNA]</scope>
    <source>
        <strain evidence="5 6">DSM 108380</strain>
    </source>
</reference>
<evidence type="ECO:0000256" key="1">
    <source>
        <dbReference type="ARBA" id="ARBA00022737"/>
    </source>
</evidence>
<protein>
    <recommendedName>
        <fullName evidence="7">Ankyrin</fullName>
    </recommendedName>
</protein>
<accession>A0A8H4RP84</accession>
<keyword evidence="2 3" id="KW-0040">ANK repeat</keyword>
<comment type="caution">
    <text evidence="5">The sequence shown here is derived from an EMBL/GenBank/DDBJ whole genome shotgun (WGS) entry which is preliminary data.</text>
</comment>
<evidence type="ECO:0000256" key="4">
    <source>
        <dbReference type="SAM" id="MobiDB-lite"/>
    </source>
</evidence>
<evidence type="ECO:0000313" key="6">
    <source>
        <dbReference type="Proteomes" id="UP000566819"/>
    </source>
</evidence>
<dbReference type="PROSITE" id="PS50088">
    <property type="entry name" value="ANK_REPEAT"/>
    <property type="match status" value="1"/>
</dbReference>
<gene>
    <name evidence="5" type="ORF">G7Y89_g4554</name>
</gene>
<dbReference type="AlphaFoldDB" id="A0A8H4RP84"/>
<name>A0A8H4RP84_9HELO</name>
<evidence type="ECO:0000313" key="5">
    <source>
        <dbReference type="EMBL" id="KAF4633572.1"/>
    </source>
</evidence>
<keyword evidence="6" id="KW-1185">Reference proteome</keyword>
<dbReference type="PANTHER" id="PTHR24198:SF165">
    <property type="entry name" value="ANKYRIN REPEAT-CONTAINING PROTEIN-RELATED"/>
    <property type="match status" value="1"/>
</dbReference>
<dbReference type="PANTHER" id="PTHR24198">
    <property type="entry name" value="ANKYRIN REPEAT AND PROTEIN KINASE DOMAIN-CONTAINING PROTEIN"/>
    <property type="match status" value="1"/>
</dbReference>
<evidence type="ECO:0000256" key="2">
    <source>
        <dbReference type="ARBA" id="ARBA00023043"/>
    </source>
</evidence>